<dbReference type="FunFam" id="3.30.420.10:FF:000032">
    <property type="entry name" value="Retrovirus-related Pol polyprotein from transposon 297-like Protein"/>
    <property type="match status" value="1"/>
</dbReference>
<dbReference type="Gene3D" id="3.30.70.270">
    <property type="match status" value="2"/>
</dbReference>
<evidence type="ECO:0000256" key="6">
    <source>
        <dbReference type="ARBA" id="ARBA00022723"/>
    </source>
</evidence>
<dbReference type="Pfam" id="PF03732">
    <property type="entry name" value="Retrotrans_gag"/>
    <property type="match status" value="1"/>
</dbReference>
<evidence type="ECO:0000256" key="1">
    <source>
        <dbReference type="ARBA" id="ARBA00012493"/>
    </source>
</evidence>
<dbReference type="GO" id="GO:0046872">
    <property type="term" value="F:metal ion binding"/>
    <property type="evidence" value="ECO:0007669"/>
    <property type="project" value="UniProtKB-KW"/>
</dbReference>
<dbReference type="Gene3D" id="2.40.70.10">
    <property type="entry name" value="Acid Proteases"/>
    <property type="match status" value="1"/>
</dbReference>
<dbReference type="Gene3D" id="3.30.420.10">
    <property type="entry name" value="Ribonuclease H-like superfamily/Ribonuclease H"/>
    <property type="match status" value="1"/>
</dbReference>
<keyword evidence="12" id="KW-0695">RNA-directed DNA polymerase</keyword>
<dbReference type="CDD" id="cd09274">
    <property type="entry name" value="RNase_HI_RT_Ty3"/>
    <property type="match status" value="1"/>
</dbReference>
<keyword evidence="4" id="KW-0548">Nucleotidyltransferase</keyword>
<keyword evidence="8" id="KW-0255">Endonuclease</keyword>
<dbReference type="InterPro" id="IPR016197">
    <property type="entry name" value="Chromo-like_dom_sf"/>
</dbReference>
<evidence type="ECO:0000256" key="3">
    <source>
        <dbReference type="ARBA" id="ARBA00022679"/>
    </source>
</evidence>
<keyword evidence="11" id="KW-0229">DNA integration</keyword>
<dbReference type="GO" id="GO:0003677">
    <property type="term" value="F:DNA binding"/>
    <property type="evidence" value="ECO:0007669"/>
    <property type="project" value="UniProtKB-KW"/>
</dbReference>
<dbReference type="FunFam" id="3.30.70.270:FF:000020">
    <property type="entry name" value="Transposon Tf2-6 polyprotein-like Protein"/>
    <property type="match status" value="1"/>
</dbReference>
<dbReference type="InterPro" id="IPR005162">
    <property type="entry name" value="Retrotrans_gag_dom"/>
</dbReference>
<dbReference type="GO" id="GO:0004519">
    <property type="term" value="F:endonuclease activity"/>
    <property type="evidence" value="ECO:0007669"/>
    <property type="project" value="UniProtKB-KW"/>
</dbReference>
<dbReference type="GO" id="GO:0004190">
    <property type="term" value="F:aspartic-type endopeptidase activity"/>
    <property type="evidence" value="ECO:0007669"/>
    <property type="project" value="UniProtKB-KW"/>
</dbReference>
<dbReference type="InterPro" id="IPR041373">
    <property type="entry name" value="RT_RNaseH"/>
</dbReference>
<dbReference type="InterPro" id="IPR050951">
    <property type="entry name" value="Retrovirus_Pol_polyprotein"/>
</dbReference>
<dbReference type="SUPFAM" id="SSF54160">
    <property type="entry name" value="Chromo domain-like"/>
    <property type="match status" value="1"/>
</dbReference>
<keyword evidence="3" id="KW-0808">Transferase</keyword>
<keyword evidence="10" id="KW-0460">Magnesium</keyword>
<dbReference type="EC" id="2.7.7.49" evidence="1"/>
<evidence type="ECO:0000256" key="9">
    <source>
        <dbReference type="ARBA" id="ARBA00022801"/>
    </source>
</evidence>
<dbReference type="PROSITE" id="PS50878">
    <property type="entry name" value="RT_POL"/>
    <property type="match status" value="1"/>
</dbReference>
<feature type="compositionally biased region" description="Polar residues" evidence="16">
    <location>
        <begin position="301"/>
        <end position="310"/>
    </location>
</feature>
<protein>
    <recommendedName>
        <fullName evidence="1">RNA-directed DNA polymerase</fullName>
        <ecNumber evidence="1">2.7.7.49</ecNumber>
    </recommendedName>
</protein>
<dbReference type="CDD" id="cd01647">
    <property type="entry name" value="RT_LTR"/>
    <property type="match status" value="1"/>
</dbReference>
<keyword evidence="2" id="KW-0645">Protease</keyword>
<dbReference type="PROSITE" id="PS50994">
    <property type="entry name" value="INTEGRASE"/>
    <property type="match status" value="1"/>
</dbReference>
<evidence type="ECO:0000259" key="18">
    <source>
        <dbReference type="PROSITE" id="PS50994"/>
    </source>
</evidence>
<dbReference type="Pfam" id="PF24626">
    <property type="entry name" value="SH3_Tf2-1"/>
    <property type="match status" value="1"/>
</dbReference>
<feature type="compositionally biased region" description="Low complexity" evidence="16">
    <location>
        <begin position="221"/>
        <end position="242"/>
    </location>
</feature>
<dbReference type="GO" id="GO:0015074">
    <property type="term" value="P:DNA integration"/>
    <property type="evidence" value="ECO:0007669"/>
    <property type="project" value="UniProtKB-KW"/>
</dbReference>
<keyword evidence="7" id="KW-0064">Aspartyl protease</keyword>
<evidence type="ECO:0000256" key="16">
    <source>
        <dbReference type="SAM" id="MobiDB-lite"/>
    </source>
</evidence>
<keyword evidence="6" id="KW-0479">Metal-binding</keyword>
<keyword evidence="15" id="KW-0233">DNA recombination</keyword>
<evidence type="ECO:0000259" key="17">
    <source>
        <dbReference type="PROSITE" id="PS50878"/>
    </source>
</evidence>
<keyword evidence="9" id="KW-0378">Hydrolase</keyword>
<reference evidence="19" key="1">
    <citation type="submission" date="2006-11" db="EMBL/GenBank/DDBJ databases">
        <authorList>
            <person name="Kuykendall L.D."/>
            <person name="Shao J."/>
            <person name="Murphy T."/>
        </authorList>
    </citation>
    <scope>NUCLEOTIDE SEQUENCE</scope>
</reference>
<feature type="region of interest" description="Disordered" evidence="16">
    <location>
        <begin position="300"/>
        <end position="341"/>
    </location>
</feature>
<dbReference type="GO" id="GO:0006310">
    <property type="term" value="P:DNA recombination"/>
    <property type="evidence" value="ECO:0007669"/>
    <property type="project" value="UniProtKB-KW"/>
</dbReference>
<evidence type="ECO:0000256" key="2">
    <source>
        <dbReference type="ARBA" id="ARBA00022670"/>
    </source>
</evidence>
<dbReference type="Pfam" id="PF17917">
    <property type="entry name" value="RT_RNaseH"/>
    <property type="match status" value="1"/>
</dbReference>
<dbReference type="SUPFAM" id="SSF53098">
    <property type="entry name" value="Ribonuclease H-like"/>
    <property type="match status" value="1"/>
</dbReference>
<dbReference type="Gene3D" id="3.10.10.10">
    <property type="entry name" value="HIV Type 1 Reverse Transcriptase, subunit A, domain 1"/>
    <property type="match status" value="1"/>
</dbReference>
<dbReference type="InterPro" id="IPR012337">
    <property type="entry name" value="RNaseH-like_sf"/>
</dbReference>
<reference evidence="19" key="2">
    <citation type="journal article" date="2009" name="Int J Plant Genomics">
        <title>A Nest of LTR Retrotransposons Adjacent the Disease Resistance-Priming Gene NPR1 in Beta vulgaris L. U.S. Hybrid H20.</title>
        <authorList>
            <person name="Kuykendall D."/>
            <person name="Shao J."/>
            <person name="Trimmer K."/>
        </authorList>
    </citation>
    <scope>NUCLEOTIDE SEQUENCE</scope>
</reference>
<evidence type="ECO:0000256" key="5">
    <source>
        <dbReference type="ARBA" id="ARBA00022722"/>
    </source>
</evidence>
<sequence>MANNTELADAIRLLAEKLNQDRVERPETAGEMFERLSKVKPPYFKGQADPTFLENWIREFEKLFEVVNCPADMRVGQAVLYLKDEADLWWRENGARLSAAEGFNWEAFVIVLRGKFYPAFMRKQKAQEFINLRMGSMTISEYYSKFIALSRFAPEVVATEELKAQRFEQGLTDEIQLGLGGETFTSLDVVYGRASHIYGLQSRRDKKAGIVGEKRKEVSTGGNQNNFKKNRNGNGNFQGRNNQDNRSQGRPERVHICKFCDKNHPGKDCKGELVTCHYCQKKGHREYECYTKHGKGLKIQGNGNQARPGSNQIGNQGPKPGGQNNQGNHSRPAANDNSAQNKPAGKVFVMSHNEAERSADVVTGNFSINSVFVKTLFDSGATYSFISPSVLKSLGLVEHESIDLSVSIPTGEVVKCTKLFKNLPLKIGGSVFPSELIEFNLGDLDVILGMNWLSLYKARIDCEVQKVVLRNPSGKFTSYRRFGKPKNFGVISALQVQKLMRKGCELFFCSVQDVSKEAELKLEDVSIVNEFMDVFPSEISGMPPARAVEFTIDLVPGTAPISKAPYRMAPPEMSELKTQLQELLDKGYIRPSASPWGAPVLFVKKKDGSMRLCIDYRELNNVTIKNKYPLPRIDDLFDQLNGASVFSKIDLRSGYHQLRVADKDVPKTAFRTRYGHYEFTVMPFGLTNAPAIFMDLMNRIFHEFLDKFVVVFIDDILIYSRNETEHDEHLRIILETLRKNQLYAKFSKCEFRLEKVAFLGHFVSKEGVSVDPAKIQAVSEWPTPKSVTDIRSFLGLAGYYRRFVRDFSKIARPMTNLMKKETKFEWNEKCEEAFQILKDRLTTAPVLTLPDGNEGFEVYSDASKNGLGCVLQQNGKVIAYASCQLKPYEANYPTHDLELAAIVFALKIWRHYLYGATCKIFTDHKSLKYIFTQKDLNMRQRRWLELIKDYDLDIQYHEGKANVVADALSRKSSHSLSTLIVPEELCRDMKRLNLEILNPGESEARLSNLSLGVSIFDEIIEGQVGDEHLDKIKEKMKQGKEIDFKIHEDGSLRFKGRWCVPQKCNDLKRRLMDEGHNTPYSVHPGGDKLYKDLKVIYWWPNMKREVAEYVSKCLTCQKVKIDHKRPMGTVQPLEVPGWKWDSISMDFVTALPKSRSGNDTIWVIVDRLTKSAVFIPIKETWKKKQLATTYIKHVVRLHGVPKDIISDRDSRFLSKFWKKVQANLGTTLKMSTAFHPATDGQTERTNQTMEDMLRACAIDFQGSWEDQLDLIEFSYNNSYHASIKMAPFEALYGRKCRSPICWNDYSENVVLGTEFIEETVKNVRLIQARIQAAQDRQKSYADLKRREDEFAVGDKVFLKVSPTKGVMRFGKKGKLSAKYVGPYEILERIGKVAYRLALPMEFEKMHDVFHISQLKRYIPDERHVLEPERVQIDSSLTYEERPVKILDRKVRSTRNKDVHIVKVLWSNHESEEATWEAEEDMKKKYPDLFLEVSYEGVTRFL</sequence>
<dbReference type="InterPro" id="IPR036397">
    <property type="entry name" value="RNaseH_sf"/>
</dbReference>
<dbReference type="EMBL" id="EF101866">
    <property type="protein sequence ID" value="ABM55240.1"/>
    <property type="molecule type" value="Genomic_DNA"/>
</dbReference>
<evidence type="ECO:0000256" key="4">
    <source>
        <dbReference type="ARBA" id="ARBA00022695"/>
    </source>
</evidence>
<evidence type="ECO:0000256" key="14">
    <source>
        <dbReference type="ARBA" id="ARBA00023125"/>
    </source>
</evidence>
<dbReference type="InterPro" id="IPR043502">
    <property type="entry name" value="DNA/RNA_pol_sf"/>
</dbReference>
<evidence type="ECO:0000256" key="11">
    <source>
        <dbReference type="ARBA" id="ARBA00022908"/>
    </source>
</evidence>
<dbReference type="InterPro" id="IPR041588">
    <property type="entry name" value="Integrase_H2C2"/>
</dbReference>
<dbReference type="InterPro" id="IPR043128">
    <property type="entry name" value="Rev_trsase/Diguanyl_cyclase"/>
</dbReference>
<dbReference type="InterPro" id="IPR021109">
    <property type="entry name" value="Peptidase_aspartic_dom_sf"/>
</dbReference>
<keyword evidence="14" id="KW-0238">DNA-binding</keyword>
<dbReference type="PANTHER" id="PTHR37984">
    <property type="entry name" value="PROTEIN CBG26694"/>
    <property type="match status" value="1"/>
</dbReference>
<name>A2I5E5_BETVU</name>
<dbReference type="GO" id="GO:0003964">
    <property type="term" value="F:RNA-directed DNA polymerase activity"/>
    <property type="evidence" value="ECO:0007669"/>
    <property type="project" value="UniProtKB-KW"/>
</dbReference>
<evidence type="ECO:0000256" key="13">
    <source>
        <dbReference type="ARBA" id="ARBA00022932"/>
    </source>
</evidence>
<dbReference type="Pfam" id="PF00078">
    <property type="entry name" value="RVT_1"/>
    <property type="match status" value="1"/>
</dbReference>
<dbReference type="GO" id="GO:0003887">
    <property type="term" value="F:DNA-directed DNA polymerase activity"/>
    <property type="evidence" value="ECO:0007669"/>
    <property type="project" value="UniProtKB-KW"/>
</dbReference>
<feature type="region of interest" description="Disordered" evidence="16">
    <location>
        <begin position="214"/>
        <end position="251"/>
    </location>
</feature>
<evidence type="ECO:0000256" key="7">
    <source>
        <dbReference type="ARBA" id="ARBA00022750"/>
    </source>
</evidence>
<evidence type="ECO:0000256" key="12">
    <source>
        <dbReference type="ARBA" id="ARBA00022918"/>
    </source>
</evidence>
<evidence type="ECO:0000256" key="15">
    <source>
        <dbReference type="ARBA" id="ARBA00023172"/>
    </source>
</evidence>
<dbReference type="SUPFAM" id="SSF50630">
    <property type="entry name" value="Acid proteases"/>
    <property type="match status" value="1"/>
</dbReference>
<dbReference type="InterPro" id="IPR001584">
    <property type="entry name" value="Integrase_cat-core"/>
</dbReference>
<feature type="domain" description="Reverse transcriptase" evidence="17">
    <location>
        <begin position="584"/>
        <end position="763"/>
    </location>
</feature>
<feature type="domain" description="Integrase catalytic" evidence="18">
    <location>
        <begin position="1132"/>
        <end position="1295"/>
    </location>
</feature>
<dbReference type="Gene3D" id="1.10.340.70">
    <property type="match status" value="1"/>
</dbReference>
<keyword evidence="5" id="KW-0540">Nuclease</keyword>
<evidence type="ECO:0000313" key="19">
    <source>
        <dbReference type="EMBL" id="ABM55240.1"/>
    </source>
</evidence>
<dbReference type="Pfam" id="PF17921">
    <property type="entry name" value="Integrase_H2C2"/>
    <property type="match status" value="1"/>
</dbReference>
<dbReference type="FunFam" id="3.10.10.10:FF:000007">
    <property type="entry name" value="Retrovirus-related Pol polyprotein from transposon 17.6-like Protein"/>
    <property type="match status" value="1"/>
</dbReference>
<evidence type="ECO:0000256" key="8">
    <source>
        <dbReference type="ARBA" id="ARBA00022759"/>
    </source>
</evidence>
<dbReference type="Pfam" id="PF08284">
    <property type="entry name" value="RVP_2"/>
    <property type="match status" value="1"/>
</dbReference>
<accession>A2I5E5</accession>
<dbReference type="PANTHER" id="PTHR37984:SF5">
    <property type="entry name" value="PROTEIN NYNRIN-LIKE"/>
    <property type="match status" value="1"/>
</dbReference>
<organism evidence="19">
    <name type="scientific">Beta vulgaris</name>
    <name type="common">Sugar beet</name>
    <dbReference type="NCBI Taxonomy" id="161934"/>
    <lineage>
        <taxon>Eukaryota</taxon>
        <taxon>Viridiplantae</taxon>
        <taxon>Streptophyta</taxon>
        <taxon>Embryophyta</taxon>
        <taxon>Tracheophyta</taxon>
        <taxon>Spermatophyta</taxon>
        <taxon>Magnoliopsida</taxon>
        <taxon>eudicotyledons</taxon>
        <taxon>Gunneridae</taxon>
        <taxon>Pentapetalae</taxon>
        <taxon>Caryophyllales</taxon>
        <taxon>Chenopodiaceae</taxon>
        <taxon>Betoideae</taxon>
        <taxon>Beta</taxon>
    </lineage>
</organism>
<proteinExistence type="predicted"/>
<dbReference type="CDD" id="cd00303">
    <property type="entry name" value="retropepsin_like"/>
    <property type="match status" value="1"/>
</dbReference>
<feature type="compositionally biased region" description="Low complexity" evidence="16">
    <location>
        <begin position="311"/>
        <end position="328"/>
    </location>
</feature>
<keyword evidence="13" id="KW-0239">DNA-directed DNA polymerase</keyword>
<dbReference type="ExpressionAtlas" id="A2I5E5">
    <property type="expression patterns" value="baseline"/>
</dbReference>
<dbReference type="InterPro" id="IPR056924">
    <property type="entry name" value="SH3_Tf2-1"/>
</dbReference>
<dbReference type="GO" id="GO:0006508">
    <property type="term" value="P:proteolysis"/>
    <property type="evidence" value="ECO:0007669"/>
    <property type="project" value="UniProtKB-KW"/>
</dbReference>
<dbReference type="SUPFAM" id="SSF56672">
    <property type="entry name" value="DNA/RNA polymerases"/>
    <property type="match status" value="1"/>
</dbReference>
<dbReference type="InterPro" id="IPR000477">
    <property type="entry name" value="RT_dom"/>
</dbReference>
<evidence type="ECO:0000256" key="10">
    <source>
        <dbReference type="ARBA" id="ARBA00022842"/>
    </source>
</evidence>